<dbReference type="eggNOG" id="COG0456">
    <property type="taxonomic scope" value="Bacteria"/>
</dbReference>
<dbReference type="EMBL" id="JJMM01000004">
    <property type="protein sequence ID" value="KDR96222.1"/>
    <property type="molecule type" value="Genomic_DNA"/>
</dbReference>
<accession>A0A069RPW8</accession>
<dbReference type="SUPFAM" id="SSF55729">
    <property type="entry name" value="Acyl-CoA N-acyltransferases (Nat)"/>
    <property type="match status" value="1"/>
</dbReference>
<dbReference type="RefSeq" id="WP_038261905.1">
    <property type="nucleotide sequence ID" value="NZ_FSRH01000009.1"/>
</dbReference>
<organism evidence="1 2">
    <name type="scientific">Peptoclostridium litorale DSM 5388</name>
    <dbReference type="NCBI Taxonomy" id="1121324"/>
    <lineage>
        <taxon>Bacteria</taxon>
        <taxon>Bacillati</taxon>
        <taxon>Bacillota</taxon>
        <taxon>Clostridia</taxon>
        <taxon>Peptostreptococcales</taxon>
        <taxon>Peptoclostridiaceae</taxon>
        <taxon>Peptoclostridium</taxon>
    </lineage>
</organism>
<gene>
    <name evidence="1" type="ORF">CLIT_4c00590</name>
</gene>
<keyword evidence="2" id="KW-1185">Reference proteome</keyword>
<sequence>MKLLKKASSRETISDILETGVLNKIETDRKIPAPYEMKFLDKSYIDDVISLAKLVVSLLEREDLFIKDSKDFFMENIFDGKGLLIGVLCEGKLVAYRSVSFPMNSARNFGKDHKNIPQDELSRVMHFEATVVHPDFRGNSLQEKMSRYALDFGKARGMLHVCTTISPYNYPSIKNIMNVGLTVRGLKRIDNEEYEGKLRLLLTMDFRDKPKMLYADSINIDHRDIEKQKYLLKMGYTGYKVQITDSGFDIVYGK</sequence>
<dbReference type="STRING" id="1121324.CLIT_4c00590"/>
<protein>
    <submittedName>
        <fullName evidence="1">Acetyltransferase, gnat family</fullName>
    </submittedName>
</protein>
<evidence type="ECO:0000313" key="1">
    <source>
        <dbReference type="EMBL" id="KDR96222.1"/>
    </source>
</evidence>
<proteinExistence type="predicted"/>
<evidence type="ECO:0000313" key="2">
    <source>
        <dbReference type="Proteomes" id="UP000027946"/>
    </source>
</evidence>
<name>A0A069RPW8_PEPLI</name>
<reference evidence="1 2" key="1">
    <citation type="submission" date="2014-03" db="EMBL/GenBank/DDBJ databases">
        <title>Genome sequence of Clostridium litorale W6, DSM 5388.</title>
        <authorList>
            <person name="Poehlein A."/>
            <person name="Jagirdar A."/>
            <person name="Khonsari B."/>
            <person name="Chibani C.M."/>
            <person name="Gutierrez Gutierrez D.A."/>
            <person name="Davydova E."/>
            <person name="Alghaithi H.S."/>
            <person name="Nair K.P."/>
            <person name="Dhamotharan K."/>
            <person name="Chandran L."/>
            <person name="G W."/>
            <person name="Daniel R."/>
        </authorList>
    </citation>
    <scope>NUCLEOTIDE SEQUENCE [LARGE SCALE GENOMIC DNA]</scope>
    <source>
        <strain evidence="1 2">W6</strain>
    </source>
</reference>
<dbReference type="InterPro" id="IPR016181">
    <property type="entry name" value="Acyl_CoA_acyltransferase"/>
</dbReference>
<comment type="caution">
    <text evidence="1">The sequence shown here is derived from an EMBL/GenBank/DDBJ whole genome shotgun (WGS) entry which is preliminary data.</text>
</comment>
<dbReference type="OrthoDB" id="8750087at2"/>
<dbReference type="Gene3D" id="3.40.630.30">
    <property type="match status" value="1"/>
</dbReference>
<dbReference type="GO" id="GO:0016740">
    <property type="term" value="F:transferase activity"/>
    <property type="evidence" value="ECO:0007669"/>
    <property type="project" value="UniProtKB-KW"/>
</dbReference>
<keyword evidence="1" id="KW-0808">Transferase</keyword>
<dbReference type="AlphaFoldDB" id="A0A069RPW8"/>
<dbReference type="Proteomes" id="UP000027946">
    <property type="component" value="Unassembled WGS sequence"/>
</dbReference>